<dbReference type="EMBL" id="BAABAT010000003">
    <property type="protein sequence ID" value="GAA4246619.1"/>
    <property type="molecule type" value="Genomic_DNA"/>
</dbReference>
<evidence type="ECO:0000313" key="3">
    <source>
        <dbReference type="Proteomes" id="UP001500620"/>
    </source>
</evidence>
<evidence type="ECO:0000256" key="1">
    <source>
        <dbReference type="SAM" id="Phobius"/>
    </source>
</evidence>
<organism evidence="2 3">
    <name type="scientific">Dactylosporangium darangshiense</name>
    <dbReference type="NCBI Taxonomy" id="579108"/>
    <lineage>
        <taxon>Bacteria</taxon>
        <taxon>Bacillati</taxon>
        <taxon>Actinomycetota</taxon>
        <taxon>Actinomycetes</taxon>
        <taxon>Micromonosporales</taxon>
        <taxon>Micromonosporaceae</taxon>
        <taxon>Dactylosporangium</taxon>
    </lineage>
</organism>
<accession>A0ABP8D3C7</accession>
<dbReference type="RefSeq" id="WP_345123347.1">
    <property type="nucleotide sequence ID" value="NZ_BAABAT010000003.1"/>
</dbReference>
<feature type="transmembrane region" description="Helical" evidence="1">
    <location>
        <begin position="21"/>
        <end position="42"/>
    </location>
</feature>
<sequence>MSPGPDDYTPRRDPLRALRRTIGQVVVLFTIPFVFAIGQAVLGLGRVKVDRSAAAWTVWGIGVALMVVASVLAVQMLRGKAPARTGRATAWWCAGIWAAGLVLSIVYTGMVPPPTPR</sequence>
<feature type="transmembrane region" description="Helical" evidence="1">
    <location>
        <begin position="89"/>
        <end position="110"/>
    </location>
</feature>
<keyword evidence="1" id="KW-0472">Membrane</keyword>
<feature type="transmembrane region" description="Helical" evidence="1">
    <location>
        <begin position="54"/>
        <end position="77"/>
    </location>
</feature>
<protein>
    <recommendedName>
        <fullName evidence="4">Integral membrane protein</fullName>
    </recommendedName>
</protein>
<evidence type="ECO:0000313" key="2">
    <source>
        <dbReference type="EMBL" id="GAA4246619.1"/>
    </source>
</evidence>
<evidence type="ECO:0008006" key="4">
    <source>
        <dbReference type="Google" id="ProtNLM"/>
    </source>
</evidence>
<reference evidence="3" key="1">
    <citation type="journal article" date="2019" name="Int. J. Syst. Evol. Microbiol.">
        <title>The Global Catalogue of Microorganisms (GCM) 10K type strain sequencing project: providing services to taxonomists for standard genome sequencing and annotation.</title>
        <authorList>
            <consortium name="The Broad Institute Genomics Platform"/>
            <consortium name="The Broad Institute Genome Sequencing Center for Infectious Disease"/>
            <person name="Wu L."/>
            <person name="Ma J."/>
        </authorList>
    </citation>
    <scope>NUCLEOTIDE SEQUENCE [LARGE SCALE GENOMIC DNA]</scope>
    <source>
        <strain evidence="3">JCM 17441</strain>
    </source>
</reference>
<keyword evidence="3" id="KW-1185">Reference proteome</keyword>
<proteinExistence type="predicted"/>
<keyword evidence="1" id="KW-0812">Transmembrane</keyword>
<name>A0ABP8D3C7_9ACTN</name>
<dbReference type="Proteomes" id="UP001500620">
    <property type="component" value="Unassembled WGS sequence"/>
</dbReference>
<keyword evidence="1" id="KW-1133">Transmembrane helix</keyword>
<comment type="caution">
    <text evidence="2">The sequence shown here is derived from an EMBL/GenBank/DDBJ whole genome shotgun (WGS) entry which is preliminary data.</text>
</comment>
<gene>
    <name evidence="2" type="ORF">GCM10022255_018700</name>
</gene>